<protein>
    <recommendedName>
        <fullName evidence="7 10">Ribulose-phosphate 3-epimerase</fullName>
        <ecNumber evidence="7 10">5.1.3.1</ecNumber>
    </recommendedName>
</protein>
<feature type="active site" description="Proton acceptor" evidence="10 12">
    <location>
        <position position="45"/>
    </location>
</feature>
<feature type="binding site" evidence="10 13">
    <location>
        <position position="45"/>
    </location>
    <ligand>
        <name>a divalent metal cation</name>
        <dbReference type="ChEBI" id="CHEBI:60240"/>
    </ligand>
</feature>
<dbReference type="PROSITE" id="PS01085">
    <property type="entry name" value="RIBUL_P_3_EPIMER_1"/>
    <property type="match status" value="1"/>
</dbReference>
<dbReference type="PANTHER" id="PTHR11749">
    <property type="entry name" value="RIBULOSE-5-PHOSPHATE-3-EPIMERASE"/>
    <property type="match status" value="1"/>
</dbReference>
<evidence type="ECO:0000256" key="12">
    <source>
        <dbReference type="PIRSR" id="PIRSR001461-1"/>
    </source>
</evidence>
<evidence type="ECO:0000256" key="5">
    <source>
        <dbReference type="ARBA" id="ARBA00001954"/>
    </source>
</evidence>
<feature type="binding site" evidence="10 13">
    <location>
        <position position="76"/>
    </location>
    <ligand>
        <name>a divalent metal cation</name>
        <dbReference type="ChEBI" id="CHEBI:60240"/>
    </ligand>
</feature>
<feature type="binding site" evidence="10 13">
    <location>
        <position position="185"/>
    </location>
    <ligand>
        <name>a divalent metal cation</name>
        <dbReference type="ChEBI" id="CHEBI:60240"/>
    </ligand>
</feature>
<evidence type="ECO:0000256" key="9">
    <source>
        <dbReference type="ARBA" id="ARBA00023235"/>
    </source>
</evidence>
<keyword evidence="13" id="KW-0862">Zinc</keyword>
<comment type="caution">
    <text evidence="15">The sequence shown here is derived from an EMBL/GenBank/DDBJ whole genome shotgun (WGS) entry which is preliminary data.</text>
</comment>
<feature type="active site" description="Proton donor" evidence="10 12">
    <location>
        <position position="185"/>
    </location>
</feature>
<feature type="binding site" evidence="10 14">
    <location>
        <position position="18"/>
    </location>
    <ligand>
        <name>substrate</name>
    </ligand>
</feature>
<dbReference type="CDD" id="cd00429">
    <property type="entry name" value="RPE"/>
    <property type="match status" value="1"/>
</dbReference>
<dbReference type="EMBL" id="VUNS01000001">
    <property type="protein sequence ID" value="MST95737.1"/>
    <property type="molecule type" value="Genomic_DNA"/>
</dbReference>
<keyword evidence="13" id="KW-0464">Manganese</keyword>
<dbReference type="InterPro" id="IPR000056">
    <property type="entry name" value="Ribul_P_3_epim-like"/>
</dbReference>
<evidence type="ECO:0000313" key="16">
    <source>
        <dbReference type="Proteomes" id="UP000435649"/>
    </source>
</evidence>
<evidence type="ECO:0000256" key="1">
    <source>
        <dbReference type="ARBA" id="ARBA00001782"/>
    </source>
</evidence>
<evidence type="ECO:0000256" key="7">
    <source>
        <dbReference type="ARBA" id="ARBA00013188"/>
    </source>
</evidence>
<accession>A0A844FX06</accession>
<dbReference type="AlphaFoldDB" id="A0A844FX06"/>
<dbReference type="PROSITE" id="PS01086">
    <property type="entry name" value="RIBUL_P_3_EPIMER_2"/>
    <property type="match status" value="1"/>
</dbReference>
<dbReference type="InterPro" id="IPR011060">
    <property type="entry name" value="RibuloseP-bd_barrel"/>
</dbReference>
<comment type="cofactor">
    <cofactor evidence="5">
        <name>Fe(2+)</name>
        <dbReference type="ChEBI" id="CHEBI:29033"/>
    </cofactor>
</comment>
<evidence type="ECO:0000256" key="6">
    <source>
        <dbReference type="ARBA" id="ARBA00009541"/>
    </source>
</evidence>
<evidence type="ECO:0000256" key="11">
    <source>
        <dbReference type="PIRNR" id="PIRNR001461"/>
    </source>
</evidence>
<comment type="catalytic activity">
    <reaction evidence="1 10 11">
        <text>D-ribulose 5-phosphate = D-xylulose 5-phosphate</text>
        <dbReference type="Rhea" id="RHEA:13677"/>
        <dbReference type="ChEBI" id="CHEBI:57737"/>
        <dbReference type="ChEBI" id="CHEBI:58121"/>
        <dbReference type="EC" id="5.1.3.1"/>
    </reaction>
</comment>
<reference evidence="15 16" key="1">
    <citation type="submission" date="2019-08" db="EMBL/GenBank/DDBJ databases">
        <title>In-depth cultivation of the pig gut microbiome towards novel bacterial diversity and tailored functional studies.</title>
        <authorList>
            <person name="Wylensek D."/>
            <person name="Hitch T.C.A."/>
            <person name="Clavel T."/>
        </authorList>
    </citation>
    <scope>NUCLEOTIDE SEQUENCE [LARGE SCALE GENOMIC DNA]</scope>
    <source>
        <strain evidence="15 16">BBE-744-WT-12</strain>
    </source>
</reference>
<feature type="binding site" evidence="10 14">
    <location>
        <begin position="152"/>
        <end position="155"/>
    </location>
    <ligand>
        <name>substrate</name>
    </ligand>
</feature>
<dbReference type="InterPro" id="IPR013785">
    <property type="entry name" value="Aldolase_TIM"/>
</dbReference>
<comment type="cofactor">
    <cofactor evidence="3">
        <name>Co(2+)</name>
        <dbReference type="ChEBI" id="CHEBI:48828"/>
    </cofactor>
</comment>
<evidence type="ECO:0000256" key="14">
    <source>
        <dbReference type="PIRSR" id="PIRSR001461-3"/>
    </source>
</evidence>
<keyword evidence="8 10" id="KW-0479">Metal-binding</keyword>
<dbReference type="NCBIfam" id="NF004076">
    <property type="entry name" value="PRK05581.1-4"/>
    <property type="match status" value="1"/>
</dbReference>
<dbReference type="InterPro" id="IPR026019">
    <property type="entry name" value="Ribul_P_3_epim"/>
</dbReference>
<comment type="caution">
    <text evidence="10">Lacks conserved residue(s) required for the propagation of feature annotation.</text>
</comment>
<dbReference type="NCBIfam" id="TIGR01163">
    <property type="entry name" value="rpe"/>
    <property type="match status" value="1"/>
</dbReference>
<evidence type="ECO:0000256" key="3">
    <source>
        <dbReference type="ARBA" id="ARBA00001941"/>
    </source>
</evidence>
<evidence type="ECO:0000256" key="13">
    <source>
        <dbReference type="PIRSR" id="PIRSR001461-2"/>
    </source>
</evidence>
<comment type="pathway">
    <text evidence="10">Carbohydrate degradation.</text>
</comment>
<feature type="binding site" evidence="10 13">
    <location>
        <position position="43"/>
    </location>
    <ligand>
        <name>a divalent metal cation</name>
        <dbReference type="ChEBI" id="CHEBI:60240"/>
    </ligand>
</feature>
<feature type="binding site" evidence="10 14">
    <location>
        <position position="76"/>
    </location>
    <ligand>
        <name>substrate</name>
    </ligand>
</feature>
<comment type="function">
    <text evidence="10">Catalyzes the reversible epimerization of D-ribulose 5-phosphate to D-xylulose 5-phosphate.</text>
</comment>
<evidence type="ECO:0000256" key="10">
    <source>
        <dbReference type="HAMAP-Rule" id="MF_02227"/>
    </source>
</evidence>
<dbReference type="GO" id="GO:0019323">
    <property type="term" value="P:pentose catabolic process"/>
    <property type="evidence" value="ECO:0007669"/>
    <property type="project" value="UniProtKB-UniRule"/>
</dbReference>
<feature type="binding site" evidence="14">
    <location>
        <position position="187"/>
    </location>
    <ligand>
        <name>substrate</name>
    </ligand>
</feature>
<comment type="cofactor">
    <cofactor evidence="2">
        <name>Mn(2+)</name>
        <dbReference type="ChEBI" id="CHEBI:29035"/>
    </cofactor>
</comment>
<feature type="binding site" evidence="14">
    <location>
        <begin position="207"/>
        <end position="208"/>
    </location>
    <ligand>
        <name>substrate</name>
    </ligand>
</feature>
<dbReference type="GO" id="GO:0005737">
    <property type="term" value="C:cytoplasm"/>
    <property type="evidence" value="ECO:0007669"/>
    <property type="project" value="UniProtKB-ARBA"/>
</dbReference>
<name>A0A844FX06_9BACT</name>
<keyword evidence="13" id="KW-0170">Cobalt</keyword>
<keyword evidence="9 10" id="KW-0413">Isomerase</keyword>
<dbReference type="EC" id="5.1.3.1" evidence="7 10"/>
<comment type="cofactor">
    <cofactor evidence="4">
        <name>Zn(2+)</name>
        <dbReference type="ChEBI" id="CHEBI:29105"/>
    </cofactor>
</comment>
<dbReference type="PIRSF" id="PIRSF001461">
    <property type="entry name" value="RPE"/>
    <property type="match status" value="1"/>
</dbReference>
<evidence type="ECO:0000313" key="15">
    <source>
        <dbReference type="EMBL" id="MST95737.1"/>
    </source>
</evidence>
<evidence type="ECO:0000256" key="4">
    <source>
        <dbReference type="ARBA" id="ARBA00001947"/>
    </source>
</evidence>
<dbReference type="FunFam" id="3.20.20.70:FF:000004">
    <property type="entry name" value="Ribulose-phosphate 3-epimerase"/>
    <property type="match status" value="1"/>
</dbReference>
<dbReference type="GO" id="GO:0046872">
    <property type="term" value="F:metal ion binding"/>
    <property type="evidence" value="ECO:0007669"/>
    <property type="project" value="UniProtKB-UniRule"/>
</dbReference>
<evidence type="ECO:0000256" key="2">
    <source>
        <dbReference type="ARBA" id="ARBA00001936"/>
    </source>
</evidence>
<dbReference type="Gene3D" id="3.20.20.70">
    <property type="entry name" value="Aldolase class I"/>
    <property type="match status" value="1"/>
</dbReference>
<comment type="cofactor">
    <cofactor evidence="10 13">
        <name>a divalent metal cation</name>
        <dbReference type="ChEBI" id="CHEBI:60240"/>
    </cofactor>
    <text evidence="10 13">Binds 1 divalent metal cation per subunit.</text>
</comment>
<feature type="binding site" evidence="10">
    <location>
        <begin position="185"/>
        <end position="187"/>
    </location>
    <ligand>
        <name>substrate</name>
    </ligand>
</feature>
<dbReference type="Proteomes" id="UP000435649">
    <property type="component" value="Unassembled WGS sequence"/>
</dbReference>
<keyword evidence="10 11" id="KW-0119">Carbohydrate metabolism</keyword>
<dbReference type="Pfam" id="PF00834">
    <property type="entry name" value="Ribul_P_3_epim"/>
    <property type="match status" value="1"/>
</dbReference>
<organism evidence="15 16">
    <name type="scientific">Victivallis lenta</name>
    <dbReference type="NCBI Taxonomy" id="2606640"/>
    <lineage>
        <taxon>Bacteria</taxon>
        <taxon>Pseudomonadati</taxon>
        <taxon>Lentisphaerota</taxon>
        <taxon>Lentisphaeria</taxon>
        <taxon>Victivallales</taxon>
        <taxon>Victivallaceae</taxon>
        <taxon>Victivallis</taxon>
    </lineage>
</organism>
<dbReference type="GO" id="GO:0004750">
    <property type="term" value="F:D-ribulose-phosphate 3-epimerase activity"/>
    <property type="evidence" value="ECO:0007669"/>
    <property type="project" value="UniProtKB-UniRule"/>
</dbReference>
<keyword evidence="16" id="KW-1185">Reference proteome</keyword>
<evidence type="ECO:0000256" key="8">
    <source>
        <dbReference type="ARBA" id="ARBA00022723"/>
    </source>
</evidence>
<comment type="similarity">
    <text evidence="6 10 11">Belongs to the ribulose-phosphate 3-epimerase family.</text>
</comment>
<dbReference type="RefSeq" id="WP_106055707.1">
    <property type="nucleotide sequence ID" value="NZ_VUNS01000001.1"/>
</dbReference>
<gene>
    <name evidence="10 15" type="primary">rpe</name>
    <name evidence="15" type="ORF">FYJ85_01575</name>
</gene>
<dbReference type="HAMAP" id="MF_02227">
    <property type="entry name" value="RPE"/>
    <property type="match status" value="1"/>
</dbReference>
<proteinExistence type="inferred from homology"/>
<dbReference type="SUPFAM" id="SSF51366">
    <property type="entry name" value="Ribulose-phoshate binding barrel"/>
    <property type="match status" value="1"/>
</dbReference>
<dbReference type="GO" id="GO:0006098">
    <property type="term" value="P:pentose-phosphate shunt"/>
    <property type="evidence" value="ECO:0007669"/>
    <property type="project" value="UniProtKB-UniRule"/>
</dbReference>
<sequence length="235" mass="25180">MINDLRKLPTDRILVSPSVLASDFGRLDEEITRAASAGADVIHLDVMDGHFVPNISFGPPVIKSIRKASGMLFDTHLMISEPMRYAKAFADAGSDHLTFHLECPEPTGDVIAAIREAGCTVGISLKPATPAEEIFPWLDRIDLVLVMTVEPGFGGQSFMADQMAKCAAIKREILRRGLHVQLEADGGIDAETVKTVAAHGANMIVAGTSVFRHRAGIETAVAELHAATALLDSEL</sequence>